<evidence type="ECO:0000259" key="1">
    <source>
        <dbReference type="Pfam" id="PF00082"/>
    </source>
</evidence>
<accession>A0A177C1H0</accession>
<keyword evidence="3" id="KW-1185">Reference proteome</keyword>
<sequence length="105" mass="11707">MGQSINRKDVAASIEDATLKHDADIISMSFGWEQEHEEEHNDAFRATFGKYYDKDVLVFVATANEHVASVLDMAYPVRADSVIAIDEATSKGEYSHTVPPETMRS</sequence>
<evidence type="ECO:0000313" key="3">
    <source>
        <dbReference type="Proteomes" id="UP000077069"/>
    </source>
</evidence>
<dbReference type="OrthoDB" id="206201at2759"/>
<evidence type="ECO:0000313" key="2">
    <source>
        <dbReference type="EMBL" id="OAG01061.1"/>
    </source>
</evidence>
<dbReference type="AlphaFoldDB" id="A0A177C1H0"/>
<gene>
    <name evidence="2" type="ORF">CC84DRAFT_276229</name>
</gene>
<proteinExistence type="predicted"/>
<dbReference type="EMBL" id="KV441558">
    <property type="protein sequence ID" value="OAG01061.1"/>
    <property type="molecule type" value="Genomic_DNA"/>
</dbReference>
<feature type="domain" description="Peptidase S8/S53" evidence="1">
    <location>
        <begin position="4"/>
        <end position="93"/>
    </location>
</feature>
<dbReference type="Proteomes" id="UP000077069">
    <property type="component" value="Unassembled WGS sequence"/>
</dbReference>
<dbReference type="SUPFAM" id="SSF52743">
    <property type="entry name" value="Subtilisin-like"/>
    <property type="match status" value="1"/>
</dbReference>
<dbReference type="InParanoid" id="A0A177C1H0"/>
<dbReference type="Pfam" id="PF00082">
    <property type="entry name" value="Peptidase_S8"/>
    <property type="match status" value="1"/>
</dbReference>
<dbReference type="InterPro" id="IPR000209">
    <property type="entry name" value="Peptidase_S8/S53_dom"/>
</dbReference>
<organism evidence="2 3">
    <name type="scientific">Paraphaeosphaeria sporulosa</name>
    <dbReference type="NCBI Taxonomy" id="1460663"/>
    <lineage>
        <taxon>Eukaryota</taxon>
        <taxon>Fungi</taxon>
        <taxon>Dikarya</taxon>
        <taxon>Ascomycota</taxon>
        <taxon>Pezizomycotina</taxon>
        <taxon>Dothideomycetes</taxon>
        <taxon>Pleosporomycetidae</taxon>
        <taxon>Pleosporales</taxon>
        <taxon>Massarineae</taxon>
        <taxon>Didymosphaeriaceae</taxon>
        <taxon>Paraphaeosphaeria</taxon>
    </lineage>
</organism>
<dbReference type="RefSeq" id="XP_018031426.1">
    <property type="nucleotide sequence ID" value="XM_018185718.1"/>
</dbReference>
<dbReference type="GeneID" id="28769204"/>
<dbReference type="Gene3D" id="3.40.50.200">
    <property type="entry name" value="Peptidase S8/S53 domain"/>
    <property type="match status" value="1"/>
</dbReference>
<dbReference type="GO" id="GO:0004252">
    <property type="term" value="F:serine-type endopeptidase activity"/>
    <property type="evidence" value="ECO:0007669"/>
    <property type="project" value="InterPro"/>
</dbReference>
<name>A0A177C1H0_9PLEO</name>
<reference evidence="2 3" key="1">
    <citation type="submission" date="2016-05" db="EMBL/GenBank/DDBJ databases">
        <title>Comparative analysis of secretome profiles of manganese(II)-oxidizing ascomycete fungi.</title>
        <authorList>
            <consortium name="DOE Joint Genome Institute"/>
            <person name="Zeiner C.A."/>
            <person name="Purvine S.O."/>
            <person name="Zink E.M."/>
            <person name="Wu S."/>
            <person name="Pasa-Tolic L."/>
            <person name="Chaput D.L."/>
            <person name="Haridas S."/>
            <person name="Grigoriev I.V."/>
            <person name="Santelli C.M."/>
            <person name="Hansel C.M."/>
        </authorList>
    </citation>
    <scope>NUCLEOTIDE SEQUENCE [LARGE SCALE GENOMIC DNA]</scope>
    <source>
        <strain evidence="2 3">AP3s5-JAC2a</strain>
    </source>
</reference>
<dbReference type="InterPro" id="IPR036852">
    <property type="entry name" value="Peptidase_S8/S53_dom_sf"/>
</dbReference>
<dbReference type="GO" id="GO:0006508">
    <property type="term" value="P:proteolysis"/>
    <property type="evidence" value="ECO:0007669"/>
    <property type="project" value="InterPro"/>
</dbReference>
<protein>
    <recommendedName>
        <fullName evidence="1">Peptidase S8/S53 domain-containing protein</fullName>
    </recommendedName>
</protein>